<dbReference type="InterPro" id="IPR051801">
    <property type="entry name" value="GH28_Enzymes"/>
</dbReference>
<sequence length="523" mass="55970">MPTHNVREFGATGDGDTLDTKAIQAAIDAAHEAGGGTAYLPPGRYLSGGIELRTNVTLHLEAGATLLGSTDLSDYQAHVGPPAHEDANQRHLIFARGAENIAISGLGTVDGQGQAFWEPADRPERPELWADVATHDWKPIGDNDRPSPMVELVECRNVRVEGVTLLNSPGWTLRPIACDTVMIRGIVIRNPIHGINTDGIDPTACHNVLIANCDIETGDDAICLKSENPYGPLRVTRNITVTNCVLSCCCNGFKLGTATRGGFENITFSNSVIYNRDVPLNQRVIAGFAIEMVDGGWIDGVSIANIRMQNVRTPIFIRLGNRGWGQPTPTPGRLRGIKISGVHATGAILTSSITGIPGQPVEDVTLSDIRIETDEGGERSWTDAPVPEEVAAYPEARMFGRLPAYGMYIRHARDVRLSDVDIRSTVPDRRPLLVTDDVEQLTLRSLAGTGPGPDIPLLDLRDTRDGSLQGSTAPHGTDVYLRVSGGRSAGITMVGNDLTRASTVLEVTSGAPTDAVRCGGNLH</sequence>
<keyword evidence="3 4" id="KW-0326">Glycosidase</keyword>
<dbReference type="SMART" id="SM00710">
    <property type="entry name" value="PbH1"/>
    <property type="match status" value="6"/>
</dbReference>
<keyword evidence="2 4" id="KW-0378">Hydrolase</keyword>
<dbReference type="InterPro" id="IPR012334">
    <property type="entry name" value="Pectin_lyas_fold"/>
</dbReference>
<dbReference type="Proteomes" id="UP000295388">
    <property type="component" value="Unassembled WGS sequence"/>
</dbReference>
<dbReference type="AlphaFoldDB" id="A0A4R6JJ21"/>
<dbReference type="GO" id="GO:0005975">
    <property type="term" value="P:carbohydrate metabolic process"/>
    <property type="evidence" value="ECO:0007669"/>
    <property type="project" value="InterPro"/>
</dbReference>
<proteinExistence type="inferred from homology"/>
<keyword evidence="6" id="KW-1185">Reference proteome</keyword>
<dbReference type="SUPFAM" id="SSF51126">
    <property type="entry name" value="Pectin lyase-like"/>
    <property type="match status" value="1"/>
</dbReference>
<evidence type="ECO:0000256" key="2">
    <source>
        <dbReference type="ARBA" id="ARBA00022801"/>
    </source>
</evidence>
<dbReference type="PANTHER" id="PTHR31339">
    <property type="entry name" value="PECTIN LYASE-RELATED"/>
    <property type="match status" value="1"/>
</dbReference>
<dbReference type="GO" id="GO:0004650">
    <property type="term" value="F:polygalacturonase activity"/>
    <property type="evidence" value="ECO:0007669"/>
    <property type="project" value="InterPro"/>
</dbReference>
<dbReference type="InterPro" id="IPR000743">
    <property type="entry name" value="Glyco_hydro_28"/>
</dbReference>
<evidence type="ECO:0000313" key="5">
    <source>
        <dbReference type="EMBL" id="TDO35131.1"/>
    </source>
</evidence>
<evidence type="ECO:0000256" key="1">
    <source>
        <dbReference type="ARBA" id="ARBA00008834"/>
    </source>
</evidence>
<dbReference type="InterPro" id="IPR011050">
    <property type="entry name" value="Pectin_lyase_fold/virulence"/>
</dbReference>
<accession>A0A4R6JJ21</accession>
<comment type="similarity">
    <text evidence="1 4">Belongs to the glycosyl hydrolase 28 family.</text>
</comment>
<dbReference type="RefSeq" id="WP_133804601.1">
    <property type="nucleotide sequence ID" value="NZ_SNWQ01000024.1"/>
</dbReference>
<dbReference type="PANTHER" id="PTHR31339:SF9">
    <property type="entry name" value="PLASMIN AND FIBRONECTIN-BINDING PROTEIN A"/>
    <property type="match status" value="1"/>
</dbReference>
<dbReference type="Pfam" id="PF00295">
    <property type="entry name" value="Glyco_hydro_28"/>
    <property type="match status" value="1"/>
</dbReference>
<gene>
    <name evidence="5" type="ORF">EV643_12417</name>
</gene>
<dbReference type="Gene3D" id="2.160.20.10">
    <property type="entry name" value="Single-stranded right-handed beta-helix, Pectin lyase-like"/>
    <property type="match status" value="1"/>
</dbReference>
<reference evidence="5 6" key="1">
    <citation type="submission" date="2019-03" db="EMBL/GenBank/DDBJ databases">
        <title>Genomic Encyclopedia of Type Strains, Phase III (KMG-III): the genomes of soil and plant-associated and newly described type strains.</title>
        <authorList>
            <person name="Whitman W."/>
        </authorList>
    </citation>
    <scope>NUCLEOTIDE SEQUENCE [LARGE SCALE GENOMIC DNA]</scope>
    <source>
        <strain evidence="5 6">VKM Ac-2527</strain>
    </source>
</reference>
<organism evidence="5 6">
    <name type="scientific">Kribbella caucasensis</name>
    <dbReference type="NCBI Taxonomy" id="2512215"/>
    <lineage>
        <taxon>Bacteria</taxon>
        <taxon>Bacillati</taxon>
        <taxon>Actinomycetota</taxon>
        <taxon>Actinomycetes</taxon>
        <taxon>Propionibacteriales</taxon>
        <taxon>Kribbellaceae</taxon>
        <taxon>Kribbella</taxon>
    </lineage>
</organism>
<evidence type="ECO:0000256" key="4">
    <source>
        <dbReference type="RuleBase" id="RU361169"/>
    </source>
</evidence>
<comment type="caution">
    <text evidence="5">The sequence shown here is derived from an EMBL/GenBank/DDBJ whole genome shotgun (WGS) entry which is preliminary data.</text>
</comment>
<protein>
    <submittedName>
        <fullName evidence="5">Polygalacturonase</fullName>
    </submittedName>
</protein>
<name>A0A4R6JJ21_9ACTN</name>
<dbReference type="InterPro" id="IPR006626">
    <property type="entry name" value="PbH1"/>
</dbReference>
<evidence type="ECO:0000313" key="6">
    <source>
        <dbReference type="Proteomes" id="UP000295388"/>
    </source>
</evidence>
<dbReference type="OrthoDB" id="3734640at2"/>
<dbReference type="EMBL" id="SNWQ01000024">
    <property type="protein sequence ID" value="TDO35131.1"/>
    <property type="molecule type" value="Genomic_DNA"/>
</dbReference>
<evidence type="ECO:0000256" key="3">
    <source>
        <dbReference type="ARBA" id="ARBA00023295"/>
    </source>
</evidence>